<keyword evidence="18" id="KW-1185">Reference proteome</keyword>
<dbReference type="GO" id="GO:0004252">
    <property type="term" value="F:serine-type endopeptidase activity"/>
    <property type="evidence" value="ECO:0007669"/>
    <property type="project" value="UniProtKB-UniRule"/>
</dbReference>
<dbReference type="InterPro" id="IPR036286">
    <property type="entry name" value="LexA/Signal_pep-like_sf"/>
</dbReference>
<keyword evidence="11 13" id="KW-0234">DNA repair</keyword>
<dbReference type="EMBL" id="FMXA01000008">
    <property type="protein sequence ID" value="SDA48026.1"/>
    <property type="molecule type" value="Genomic_DNA"/>
</dbReference>
<dbReference type="GO" id="GO:0045892">
    <property type="term" value="P:negative regulation of DNA-templated transcription"/>
    <property type="evidence" value="ECO:0007669"/>
    <property type="project" value="UniProtKB-UniRule"/>
</dbReference>
<dbReference type="InterPro" id="IPR050077">
    <property type="entry name" value="LexA_repressor"/>
</dbReference>
<evidence type="ECO:0000256" key="1">
    <source>
        <dbReference type="ARBA" id="ARBA00007484"/>
    </source>
</evidence>
<dbReference type="Pfam" id="PF01726">
    <property type="entry name" value="LexA_DNA_bind"/>
    <property type="match status" value="1"/>
</dbReference>
<dbReference type="PANTHER" id="PTHR33516">
    <property type="entry name" value="LEXA REPRESSOR"/>
    <property type="match status" value="1"/>
</dbReference>
<dbReference type="CDD" id="cd06529">
    <property type="entry name" value="S24_LexA-like"/>
    <property type="match status" value="1"/>
</dbReference>
<feature type="DNA-binding region" description="H-T-H motif" evidence="13">
    <location>
        <begin position="44"/>
        <end position="64"/>
    </location>
</feature>
<comment type="function">
    <text evidence="13">Represses a number of genes involved in the response to DNA damage (SOS response), including recA and lexA. In the presence of single-stranded DNA, RecA interacts with LexA causing an autocatalytic cleavage which disrupts the DNA-binding part of LexA, leading to derepression of the SOS regulon and eventually DNA repair.</text>
</comment>
<proteinExistence type="inferred from homology"/>
<feature type="active site" description="For autocatalytic cleavage activity" evidence="13">
    <location>
        <position position="141"/>
    </location>
</feature>
<organism evidence="17 18">
    <name type="scientific">Allisonella histaminiformans</name>
    <dbReference type="NCBI Taxonomy" id="209880"/>
    <lineage>
        <taxon>Bacteria</taxon>
        <taxon>Bacillati</taxon>
        <taxon>Bacillota</taxon>
        <taxon>Negativicutes</taxon>
        <taxon>Veillonellales</taxon>
        <taxon>Veillonellaceae</taxon>
        <taxon>Allisonella</taxon>
    </lineage>
</organism>
<dbReference type="SUPFAM" id="SSF51306">
    <property type="entry name" value="LexA/Signal peptidase"/>
    <property type="match status" value="1"/>
</dbReference>
<dbReference type="InterPro" id="IPR036388">
    <property type="entry name" value="WH-like_DNA-bd_sf"/>
</dbReference>
<dbReference type="FunFam" id="1.10.10.10:FF:000009">
    <property type="entry name" value="LexA repressor"/>
    <property type="match status" value="1"/>
</dbReference>
<protein>
    <recommendedName>
        <fullName evidence="13">LexA repressor</fullName>
        <ecNumber evidence="13">3.4.21.88</ecNumber>
    </recommendedName>
</protein>
<comment type="catalytic activity">
    <reaction evidence="13">
        <text>Hydrolysis of Ala-|-Gly bond in repressor LexA.</text>
        <dbReference type="EC" id="3.4.21.88"/>
    </reaction>
</comment>
<gene>
    <name evidence="13" type="primary">lexA</name>
    <name evidence="17" type="ORF">SAMN02910343_00814</name>
</gene>
<evidence type="ECO:0000256" key="2">
    <source>
        <dbReference type="ARBA" id="ARBA00011738"/>
    </source>
</evidence>
<evidence type="ECO:0000259" key="15">
    <source>
        <dbReference type="Pfam" id="PF00717"/>
    </source>
</evidence>
<keyword evidence="10 13" id="KW-0804">Transcription</keyword>
<keyword evidence="12 13" id="KW-0742">SOS response</keyword>
<evidence type="ECO:0000256" key="11">
    <source>
        <dbReference type="ARBA" id="ARBA00023204"/>
    </source>
</evidence>
<sequence length="219" mass="24338">MSTERKINVSNNKSVSKRSLTTREQAILDCIKNKIRENGFPPTVREICNEVGLRSTSTVHGYLARLEELGVIKRDPSSSRAIEVTEDMSWRKKKIVPTPIVGSVRAGEPVLADERIETVLPLPAELIGNQVSFILTVRGDSMINAGIHEGDLLIVAQQNTAINGDIVVALVDGEDATVKRFYKEADYVRLQPENDAYEPILTKNVQILGKVVGLYRHYN</sequence>
<keyword evidence="5 13" id="KW-0227">DNA damage</keyword>
<dbReference type="InterPro" id="IPR036390">
    <property type="entry name" value="WH_DNA-bd_sf"/>
</dbReference>
<dbReference type="GO" id="GO:0003677">
    <property type="term" value="F:DNA binding"/>
    <property type="evidence" value="ECO:0007669"/>
    <property type="project" value="UniProtKB-UniRule"/>
</dbReference>
<evidence type="ECO:0000256" key="6">
    <source>
        <dbReference type="ARBA" id="ARBA00022801"/>
    </source>
</evidence>
<reference evidence="17 18" key="1">
    <citation type="submission" date="2016-10" db="EMBL/GenBank/DDBJ databases">
        <authorList>
            <person name="de Groot N.N."/>
        </authorList>
    </citation>
    <scope>NUCLEOTIDE SEQUENCE [LARGE SCALE GENOMIC DNA]</scope>
    <source>
        <strain evidence="17 18">DSM 15230</strain>
    </source>
</reference>
<dbReference type="InterPro" id="IPR006197">
    <property type="entry name" value="Peptidase_S24_LexA"/>
</dbReference>
<dbReference type="STRING" id="209880.SAMN02910343_00814"/>
<comment type="subunit">
    <text evidence="2 13">Homodimer.</text>
</comment>
<evidence type="ECO:0000256" key="3">
    <source>
        <dbReference type="ARBA" id="ARBA00022491"/>
    </source>
</evidence>
<evidence type="ECO:0000256" key="7">
    <source>
        <dbReference type="ARBA" id="ARBA00022813"/>
    </source>
</evidence>
<dbReference type="GO" id="GO:0009432">
    <property type="term" value="P:SOS response"/>
    <property type="evidence" value="ECO:0007669"/>
    <property type="project" value="UniProtKB-UniRule"/>
</dbReference>
<feature type="domain" description="Peptidase S24/S26A/S26B/S26C" evidence="15">
    <location>
        <begin position="99"/>
        <end position="212"/>
    </location>
</feature>
<dbReference type="EC" id="3.4.21.88" evidence="13"/>
<feature type="site" description="Cleavage; by autolysis" evidence="13">
    <location>
        <begin position="106"/>
        <end position="107"/>
    </location>
</feature>
<dbReference type="Gene3D" id="2.10.109.10">
    <property type="entry name" value="Umud Fragment, subunit A"/>
    <property type="match status" value="1"/>
</dbReference>
<feature type="active site" description="For autocatalytic cleavage activity" evidence="13">
    <location>
        <position position="179"/>
    </location>
</feature>
<dbReference type="PRINTS" id="PR00726">
    <property type="entry name" value="LEXASERPTASE"/>
</dbReference>
<accession>A0A1G5VRI3</accession>
<dbReference type="FunFam" id="2.10.109.10:FF:000001">
    <property type="entry name" value="LexA repressor"/>
    <property type="match status" value="1"/>
</dbReference>
<dbReference type="AlphaFoldDB" id="A0A1G5VRI3"/>
<evidence type="ECO:0000256" key="9">
    <source>
        <dbReference type="ARBA" id="ARBA00023125"/>
    </source>
</evidence>
<name>A0A1G5VRI3_9FIRM</name>
<dbReference type="NCBIfam" id="TIGR00498">
    <property type="entry name" value="lexA"/>
    <property type="match status" value="1"/>
</dbReference>
<dbReference type="GO" id="GO:0006508">
    <property type="term" value="P:proteolysis"/>
    <property type="evidence" value="ECO:0007669"/>
    <property type="project" value="InterPro"/>
</dbReference>
<evidence type="ECO:0000256" key="5">
    <source>
        <dbReference type="ARBA" id="ARBA00022763"/>
    </source>
</evidence>
<dbReference type="InterPro" id="IPR006200">
    <property type="entry name" value="LexA"/>
</dbReference>
<evidence type="ECO:0000256" key="4">
    <source>
        <dbReference type="ARBA" id="ARBA00022705"/>
    </source>
</evidence>
<evidence type="ECO:0000313" key="17">
    <source>
        <dbReference type="EMBL" id="SDA48026.1"/>
    </source>
</evidence>
<dbReference type="PANTHER" id="PTHR33516:SF2">
    <property type="entry name" value="LEXA REPRESSOR-RELATED"/>
    <property type="match status" value="1"/>
</dbReference>
<evidence type="ECO:0000256" key="10">
    <source>
        <dbReference type="ARBA" id="ARBA00023163"/>
    </source>
</evidence>
<keyword evidence="9 13" id="KW-0238">DNA-binding</keyword>
<dbReference type="InterPro" id="IPR015927">
    <property type="entry name" value="Peptidase_S24_S26A/B/C"/>
</dbReference>
<comment type="similarity">
    <text evidence="1 13 14">Belongs to the peptidase S24 family.</text>
</comment>
<dbReference type="RefSeq" id="WP_091364124.1">
    <property type="nucleotide sequence ID" value="NZ_FMXA01000008.1"/>
</dbReference>
<keyword evidence="6 13" id="KW-0378">Hydrolase</keyword>
<keyword evidence="7 13" id="KW-0068">Autocatalytic cleavage</keyword>
<dbReference type="GO" id="GO:0006281">
    <property type="term" value="P:DNA repair"/>
    <property type="evidence" value="ECO:0007669"/>
    <property type="project" value="UniProtKB-UniRule"/>
</dbReference>
<evidence type="ECO:0000256" key="12">
    <source>
        <dbReference type="ARBA" id="ARBA00023236"/>
    </source>
</evidence>
<dbReference type="InterPro" id="IPR006199">
    <property type="entry name" value="LexA_DNA-bd_dom"/>
</dbReference>
<dbReference type="OrthoDB" id="9802364at2"/>
<keyword evidence="8 13" id="KW-0805">Transcription regulation</keyword>
<evidence type="ECO:0000259" key="16">
    <source>
        <dbReference type="Pfam" id="PF01726"/>
    </source>
</evidence>
<dbReference type="GeneID" id="87755844"/>
<evidence type="ECO:0000256" key="13">
    <source>
        <dbReference type="HAMAP-Rule" id="MF_00015"/>
    </source>
</evidence>
<dbReference type="Proteomes" id="UP000199689">
    <property type="component" value="Unassembled WGS sequence"/>
</dbReference>
<dbReference type="Gene3D" id="1.10.10.10">
    <property type="entry name" value="Winged helix-like DNA-binding domain superfamily/Winged helix DNA-binding domain"/>
    <property type="match status" value="1"/>
</dbReference>
<evidence type="ECO:0000256" key="14">
    <source>
        <dbReference type="RuleBase" id="RU003991"/>
    </source>
</evidence>
<keyword evidence="3 13" id="KW-0678">Repressor</keyword>
<dbReference type="GO" id="GO:0006260">
    <property type="term" value="P:DNA replication"/>
    <property type="evidence" value="ECO:0007669"/>
    <property type="project" value="UniProtKB-UniRule"/>
</dbReference>
<feature type="domain" description="LexA repressor DNA-binding" evidence="16">
    <location>
        <begin position="18"/>
        <end position="81"/>
    </location>
</feature>
<dbReference type="Pfam" id="PF00717">
    <property type="entry name" value="Peptidase_S24"/>
    <property type="match status" value="1"/>
</dbReference>
<dbReference type="HAMAP" id="MF_00015">
    <property type="entry name" value="LexA"/>
    <property type="match status" value="1"/>
</dbReference>
<dbReference type="SUPFAM" id="SSF46785">
    <property type="entry name" value="Winged helix' DNA-binding domain"/>
    <property type="match status" value="1"/>
</dbReference>
<evidence type="ECO:0000313" key="18">
    <source>
        <dbReference type="Proteomes" id="UP000199689"/>
    </source>
</evidence>
<dbReference type="InterPro" id="IPR039418">
    <property type="entry name" value="LexA-like"/>
</dbReference>
<evidence type="ECO:0000256" key="8">
    <source>
        <dbReference type="ARBA" id="ARBA00023015"/>
    </source>
</evidence>
<keyword evidence="4 13" id="KW-0235">DNA replication</keyword>